<dbReference type="Proteomes" id="UP001642483">
    <property type="component" value="Unassembled WGS sequence"/>
</dbReference>
<evidence type="ECO:0000259" key="2">
    <source>
        <dbReference type="PROSITE" id="PS50234"/>
    </source>
</evidence>
<evidence type="ECO:0000313" key="4">
    <source>
        <dbReference type="Proteomes" id="UP001642483"/>
    </source>
</evidence>
<dbReference type="InterPro" id="IPR002035">
    <property type="entry name" value="VWF_A"/>
</dbReference>
<dbReference type="InterPro" id="IPR050525">
    <property type="entry name" value="ECM_Assembly_Org"/>
</dbReference>
<evidence type="ECO:0000313" key="3">
    <source>
        <dbReference type="EMBL" id="CAK8673900.1"/>
    </source>
</evidence>
<comment type="caution">
    <text evidence="3">The sequence shown here is derived from an EMBL/GenBank/DDBJ whole genome shotgun (WGS) entry which is preliminary data.</text>
</comment>
<accession>A0ABP0F2F0</accession>
<sequence>MRWTQFRVYPFGDKFTLWIVFVSLCEGFNVEDSTESLHYVRPSIRHPRKSVTTSEKENKNSFFGYSFQLDNSGRLTVGSPYFADRVKTRVKGNSKSNLPTGNIFSCSTDKTKCHAIGPPDLKPGDLFGESLDVTADGTSLVCSPTKQQICTGAKYSPGYCYKSSDRGHTWRPDPLTRNISCPHFALDLIFLLDGSFSVGVDNFKRVKDWMKSVASHFIINDDTTRLGVVQYSHFYKNMPLNEQPYMVTEIALGEYTDQEAFMKAVNKIKLHGYTTFTAHALNKTVLDFQSSERFNSTSTSKVLILLTDGRSKDPEYLEQSASYVRSLGITTFSVGVGRAVKKELQIIAGDTERVYTVSNFTDLDKIVSKLQTAILEFALEGASQGNASVLTFKLQLAEMGFSTYCSSEKITIEDS</sequence>
<feature type="signal peptide" evidence="1">
    <location>
        <begin position="1"/>
        <end position="27"/>
    </location>
</feature>
<dbReference type="Gene3D" id="3.40.50.410">
    <property type="entry name" value="von Willebrand factor, type A domain"/>
    <property type="match status" value="1"/>
</dbReference>
<protein>
    <recommendedName>
        <fullName evidence="2">VWFA domain-containing protein</fullName>
    </recommendedName>
</protein>
<dbReference type="SMART" id="SM00327">
    <property type="entry name" value="VWA"/>
    <property type="match status" value="1"/>
</dbReference>
<reference evidence="3 4" key="1">
    <citation type="submission" date="2024-02" db="EMBL/GenBank/DDBJ databases">
        <authorList>
            <person name="Daric V."/>
            <person name="Darras S."/>
        </authorList>
    </citation>
    <scope>NUCLEOTIDE SEQUENCE [LARGE SCALE GENOMIC DNA]</scope>
</reference>
<evidence type="ECO:0000256" key="1">
    <source>
        <dbReference type="SAM" id="SignalP"/>
    </source>
</evidence>
<dbReference type="EMBL" id="CAWYQH010000002">
    <property type="protein sequence ID" value="CAK8673900.1"/>
    <property type="molecule type" value="Genomic_DNA"/>
</dbReference>
<keyword evidence="4" id="KW-1185">Reference proteome</keyword>
<dbReference type="SUPFAM" id="SSF53300">
    <property type="entry name" value="vWA-like"/>
    <property type="match status" value="1"/>
</dbReference>
<dbReference type="InterPro" id="IPR036465">
    <property type="entry name" value="vWFA_dom_sf"/>
</dbReference>
<gene>
    <name evidence="3" type="ORF">CVLEPA_LOCUS3638</name>
</gene>
<dbReference type="PRINTS" id="PR00453">
    <property type="entry name" value="VWFADOMAIN"/>
</dbReference>
<dbReference type="CDD" id="cd01450">
    <property type="entry name" value="vWFA_subfamily_ECM"/>
    <property type="match status" value="1"/>
</dbReference>
<dbReference type="PANTHER" id="PTHR24020:SF87">
    <property type="entry name" value="COLLAGEN ALPHA-1(VI) CHAIN-LIKE"/>
    <property type="match status" value="1"/>
</dbReference>
<feature type="domain" description="VWFA" evidence="2">
    <location>
        <begin position="187"/>
        <end position="370"/>
    </location>
</feature>
<dbReference type="PROSITE" id="PS50234">
    <property type="entry name" value="VWFA"/>
    <property type="match status" value="1"/>
</dbReference>
<name>A0ABP0F2F0_CLALP</name>
<keyword evidence="1" id="KW-0732">Signal</keyword>
<organism evidence="3 4">
    <name type="scientific">Clavelina lepadiformis</name>
    <name type="common">Light-bulb sea squirt</name>
    <name type="synonym">Ascidia lepadiformis</name>
    <dbReference type="NCBI Taxonomy" id="159417"/>
    <lineage>
        <taxon>Eukaryota</taxon>
        <taxon>Metazoa</taxon>
        <taxon>Chordata</taxon>
        <taxon>Tunicata</taxon>
        <taxon>Ascidiacea</taxon>
        <taxon>Aplousobranchia</taxon>
        <taxon>Clavelinidae</taxon>
        <taxon>Clavelina</taxon>
    </lineage>
</organism>
<dbReference type="PANTHER" id="PTHR24020">
    <property type="entry name" value="COLLAGEN ALPHA"/>
    <property type="match status" value="1"/>
</dbReference>
<dbReference type="Pfam" id="PF00092">
    <property type="entry name" value="VWA"/>
    <property type="match status" value="1"/>
</dbReference>
<feature type="chain" id="PRO_5046773271" description="VWFA domain-containing protein" evidence="1">
    <location>
        <begin position="28"/>
        <end position="415"/>
    </location>
</feature>
<proteinExistence type="predicted"/>